<dbReference type="AlphaFoldDB" id="A0A368E2T6"/>
<name>A0A368E2T6_9PROT</name>
<reference evidence="1 2" key="1">
    <citation type="journal article" date="2018" name="Microbiome">
        <title>Fine metagenomic profile of the Mediterranean stratified and mixed water columns revealed by assembly and recruitment.</title>
        <authorList>
            <person name="Haro-Moreno J.M."/>
            <person name="Lopez-Perez M."/>
            <person name="De La Torre J.R."/>
            <person name="Picazo A."/>
            <person name="Camacho A."/>
            <person name="Rodriguez-Valera F."/>
        </authorList>
    </citation>
    <scope>NUCLEOTIDE SEQUENCE [LARGE SCALE GENOMIC DNA]</scope>
    <source>
        <strain evidence="1">MED-G55</strain>
    </source>
</reference>
<dbReference type="Proteomes" id="UP000252132">
    <property type="component" value="Unassembled WGS sequence"/>
</dbReference>
<gene>
    <name evidence="1" type="ORF">DBW69_00265</name>
</gene>
<accession>A0A368E2T6</accession>
<organism evidence="1 2">
    <name type="scientific">PS1 clade bacterium</name>
    <dbReference type="NCBI Taxonomy" id="2175152"/>
    <lineage>
        <taxon>Bacteria</taxon>
        <taxon>Pseudomonadati</taxon>
        <taxon>Pseudomonadota</taxon>
        <taxon>Alphaproteobacteria</taxon>
        <taxon>PS1 clade</taxon>
    </lineage>
</organism>
<evidence type="ECO:0000313" key="1">
    <source>
        <dbReference type="EMBL" id="RCL78409.1"/>
    </source>
</evidence>
<sequence length="167" mass="18486">MYGNFWTFVSNRSTSLLMKDFLWISLCLTLLASCAGETYYAENSANNDIADTLEKQVKTQASQAKGISDNSQSPLLPAMPNIQLARLGEPSLVWREGETTILQFAGMPDDKRVPDCTLLVFLDVHGQPTGLHSRNPAVSGVNTADDYADNAACFKAWSKFKKRQYRG</sequence>
<evidence type="ECO:0000313" key="2">
    <source>
        <dbReference type="Proteomes" id="UP000252132"/>
    </source>
</evidence>
<comment type="caution">
    <text evidence="1">The sequence shown here is derived from an EMBL/GenBank/DDBJ whole genome shotgun (WGS) entry which is preliminary data.</text>
</comment>
<dbReference type="EMBL" id="QOQF01000001">
    <property type="protein sequence ID" value="RCL78409.1"/>
    <property type="molecule type" value="Genomic_DNA"/>
</dbReference>
<proteinExistence type="predicted"/>
<protein>
    <submittedName>
        <fullName evidence="1">Uncharacterized protein</fullName>
    </submittedName>
</protein>